<proteinExistence type="predicted"/>
<reference evidence="1" key="2">
    <citation type="journal article" date="2023" name="Science">
        <title>Genomic signatures of disease resistance in endangered staghorn corals.</title>
        <authorList>
            <person name="Vollmer S.V."/>
            <person name="Selwyn J.D."/>
            <person name="Despard B.A."/>
            <person name="Roesel C.L."/>
        </authorList>
    </citation>
    <scope>NUCLEOTIDE SEQUENCE</scope>
    <source>
        <strain evidence="1">K2</strain>
    </source>
</reference>
<evidence type="ECO:0000313" key="1">
    <source>
        <dbReference type="EMBL" id="KAK2550723.1"/>
    </source>
</evidence>
<comment type="caution">
    <text evidence="1">The sequence shown here is derived from an EMBL/GenBank/DDBJ whole genome shotgun (WGS) entry which is preliminary data.</text>
</comment>
<organism evidence="1 2">
    <name type="scientific">Acropora cervicornis</name>
    <name type="common">Staghorn coral</name>
    <dbReference type="NCBI Taxonomy" id="6130"/>
    <lineage>
        <taxon>Eukaryota</taxon>
        <taxon>Metazoa</taxon>
        <taxon>Cnidaria</taxon>
        <taxon>Anthozoa</taxon>
        <taxon>Hexacorallia</taxon>
        <taxon>Scleractinia</taxon>
        <taxon>Astrocoeniina</taxon>
        <taxon>Acroporidae</taxon>
        <taxon>Acropora</taxon>
    </lineage>
</organism>
<keyword evidence="2" id="KW-1185">Reference proteome</keyword>
<reference evidence="1" key="1">
    <citation type="journal article" date="2023" name="G3 (Bethesda)">
        <title>Whole genome assembly and annotation of the endangered Caribbean coral Acropora cervicornis.</title>
        <authorList>
            <person name="Selwyn J.D."/>
            <person name="Vollmer S.V."/>
        </authorList>
    </citation>
    <scope>NUCLEOTIDE SEQUENCE</scope>
    <source>
        <strain evidence="1">K2</strain>
    </source>
</reference>
<dbReference type="EMBL" id="JARQWQ010000107">
    <property type="protein sequence ID" value="KAK2550723.1"/>
    <property type="molecule type" value="Genomic_DNA"/>
</dbReference>
<evidence type="ECO:0000313" key="2">
    <source>
        <dbReference type="Proteomes" id="UP001249851"/>
    </source>
</evidence>
<sequence length="352" mass="39605">MADVCSLSKKGFLDCGSSRGRSETVFLYECRDDLTAHLKYCCLSRADLKEYEVMLQRAGLKHLSHEQVKKLPVCPRHCYGLGRYWRPSKLCQYPGHKGTPTSVKSRDVINPSIAKEIFQQFGISVPIGSRKYKTHNRYVHPVGENIKQIRILHLLAPKEEFTKPHTTEKTYTLREPLKTIHYAEPSPGFAATPKTFNTCPQDPAWTLSALSAGESGSSDEEEHSVVSPQDAEVLHVYNKAMSQLAKSASADNFSPLTSRLKTSWENTTELNRQKSQEKALQGCLLVCEVVAPNAKDDLFQALSKLRSRESEDGLTKELSVLMTAYRDAPTKSVKLQILSLYAYRFSTEKLMN</sequence>
<dbReference type="AlphaFoldDB" id="A0AAD9PXD4"/>
<accession>A0AAD9PXD4</accession>
<protein>
    <submittedName>
        <fullName evidence="1">Uncharacterized protein</fullName>
    </submittedName>
</protein>
<name>A0AAD9PXD4_ACRCE</name>
<gene>
    <name evidence="1" type="ORF">P5673_028608</name>
</gene>
<dbReference type="Proteomes" id="UP001249851">
    <property type="component" value="Unassembled WGS sequence"/>
</dbReference>